<dbReference type="STRING" id="466.Lmac_0612"/>
<feature type="transmembrane region" description="Helical" evidence="6">
    <location>
        <begin position="273"/>
        <end position="289"/>
    </location>
</feature>
<dbReference type="InterPro" id="IPR000620">
    <property type="entry name" value="EamA_dom"/>
</dbReference>
<dbReference type="AlphaFoldDB" id="A0A0W0WDM8"/>
<organism evidence="8 9">
    <name type="scientific">Legionella maceachernii</name>
    <dbReference type="NCBI Taxonomy" id="466"/>
    <lineage>
        <taxon>Bacteria</taxon>
        <taxon>Pseudomonadati</taxon>
        <taxon>Pseudomonadota</taxon>
        <taxon>Gammaproteobacteria</taxon>
        <taxon>Legionellales</taxon>
        <taxon>Legionellaceae</taxon>
        <taxon>Legionella</taxon>
    </lineage>
</organism>
<keyword evidence="3 6" id="KW-0812">Transmembrane</keyword>
<dbReference type="PATRIC" id="fig|466.6.peg.657"/>
<feature type="transmembrane region" description="Helical" evidence="6">
    <location>
        <begin position="72"/>
        <end position="95"/>
    </location>
</feature>
<accession>A0A0W0WDM8</accession>
<comment type="similarity">
    <text evidence="2">Belongs to the EamA transporter family.</text>
</comment>
<keyword evidence="5 6" id="KW-0472">Membrane</keyword>
<dbReference type="InterPro" id="IPR050638">
    <property type="entry name" value="AA-Vitamin_Transporters"/>
</dbReference>
<dbReference type="EMBL" id="LNYL01000016">
    <property type="protein sequence ID" value="KTD30428.1"/>
    <property type="molecule type" value="Genomic_DNA"/>
</dbReference>
<dbReference type="PANTHER" id="PTHR32322:SF2">
    <property type="entry name" value="EAMA DOMAIN-CONTAINING PROTEIN"/>
    <property type="match status" value="1"/>
</dbReference>
<sequence>MAQETQLTRWHFFMPLIFITLYGSGFVGAKLGLPYSEPLTFLTWRFACTTVLLFFIALLLRVPWPRSLEEVAHIMVAGLLMLGVFSTGVFVAIYLGISPAISALIIALQPILVALGAAFILKERIQLQQSIGFLLGFLGVFLVISHQLTLNHANVVGIAMSFLGLFGLAAGNLYQKRFCAHMNLLSGGLLQSLAAGISTLIGAILFESMQIDWTNQFIFALGWMSVVVSIGALSILYLLIRHGAILKVASLFYLVPVSTAVIAFFVYKEAIDGFGLVGIVVIAFGIMLVQK</sequence>
<evidence type="ECO:0000256" key="3">
    <source>
        <dbReference type="ARBA" id="ARBA00022692"/>
    </source>
</evidence>
<protein>
    <submittedName>
        <fullName evidence="8">Putative amino-acid metabolite efflux pump</fullName>
    </submittedName>
</protein>
<dbReference type="GO" id="GO:0016020">
    <property type="term" value="C:membrane"/>
    <property type="evidence" value="ECO:0007669"/>
    <property type="project" value="UniProtKB-SubCell"/>
</dbReference>
<evidence type="ECO:0000256" key="6">
    <source>
        <dbReference type="SAM" id="Phobius"/>
    </source>
</evidence>
<comment type="subcellular location">
    <subcellularLocation>
        <location evidence="1">Membrane</location>
        <topology evidence="1">Multi-pass membrane protein</topology>
    </subcellularLocation>
</comment>
<keyword evidence="4 6" id="KW-1133">Transmembrane helix</keyword>
<evidence type="ECO:0000256" key="2">
    <source>
        <dbReference type="ARBA" id="ARBA00007362"/>
    </source>
</evidence>
<evidence type="ECO:0000256" key="5">
    <source>
        <dbReference type="ARBA" id="ARBA00023136"/>
    </source>
</evidence>
<dbReference type="PANTHER" id="PTHR32322">
    <property type="entry name" value="INNER MEMBRANE TRANSPORTER"/>
    <property type="match status" value="1"/>
</dbReference>
<gene>
    <name evidence="8" type="primary">eamA</name>
    <name evidence="8" type="ORF">Lmac_0612</name>
</gene>
<feature type="domain" description="EamA" evidence="7">
    <location>
        <begin position="157"/>
        <end position="289"/>
    </location>
</feature>
<feature type="domain" description="EamA" evidence="7">
    <location>
        <begin position="16"/>
        <end position="144"/>
    </location>
</feature>
<feature type="transmembrane region" description="Helical" evidence="6">
    <location>
        <begin position="41"/>
        <end position="60"/>
    </location>
</feature>
<dbReference type="OrthoDB" id="9804865at2"/>
<evidence type="ECO:0000313" key="8">
    <source>
        <dbReference type="EMBL" id="KTD30428.1"/>
    </source>
</evidence>
<name>A0A0W0WDM8_9GAMM</name>
<dbReference type="Proteomes" id="UP000054908">
    <property type="component" value="Unassembled WGS sequence"/>
</dbReference>
<comment type="caution">
    <text evidence="8">The sequence shown here is derived from an EMBL/GenBank/DDBJ whole genome shotgun (WGS) entry which is preliminary data.</text>
</comment>
<proteinExistence type="inferred from homology"/>
<feature type="transmembrane region" description="Helical" evidence="6">
    <location>
        <begin position="12"/>
        <end position="29"/>
    </location>
</feature>
<evidence type="ECO:0000256" key="4">
    <source>
        <dbReference type="ARBA" id="ARBA00022989"/>
    </source>
</evidence>
<feature type="transmembrane region" description="Helical" evidence="6">
    <location>
        <begin position="133"/>
        <end position="149"/>
    </location>
</feature>
<feature type="transmembrane region" description="Helical" evidence="6">
    <location>
        <begin position="251"/>
        <end position="267"/>
    </location>
</feature>
<feature type="transmembrane region" description="Helical" evidence="6">
    <location>
        <begin position="155"/>
        <end position="174"/>
    </location>
</feature>
<feature type="transmembrane region" description="Helical" evidence="6">
    <location>
        <begin position="218"/>
        <end position="239"/>
    </location>
</feature>
<feature type="transmembrane region" description="Helical" evidence="6">
    <location>
        <begin position="186"/>
        <end position="206"/>
    </location>
</feature>
<evidence type="ECO:0000256" key="1">
    <source>
        <dbReference type="ARBA" id="ARBA00004141"/>
    </source>
</evidence>
<dbReference type="InterPro" id="IPR037185">
    <property type="entry name" value="EmrE-like"/>
</dbReference>
<keyword evidence="9" id="KW-1185">Reference proteome</keyword>
<evidence type="ECO:0000313" key="9">
    <source>
        <dbReference type="Proteomes" id="UP000054908"/>
    </source>
</evidence>
<evidence type="ECO:0000259" key="7">
    <source>
        <dbReference type="Pfam" id="PF00892"/>
    </source>
</evidence>
<dbReference type="RefSeq" id="WP_058451436.1">
    <property type="nucleotide sequence ID" value="NZ_CAAAIB010000007.1"/>
</dbReference>
<dbReference type="SUPFAM" id="SSF103481">
    <property type="entry name" value="Multidrug resistance efflux transporter EmrE"/>
    <property type="match status" value="2"/>
</dbReference>
<reference evidence="8 9" key="1">
    <citation type="submission" date="2015-11" db="EMBL/GenBank/DDBJ databases">
        <title>Genomic analysis of 38 Legionella species identifies large and diverse effector repertoires.</title>
        <authorList>
            <person name="Burstein D."/>
            <person name="Amaro F."/>
            <person name="Zusman T."/>
            <person name="Lifshitz Z."/>
            <person name="Cohen O."/>
            <person name="Gilbert J.A."/>
            <person name="Pupko T."/>
            <person name="Shuman H.A."/>
            <person name="Segal G."/>
        </authorList>
    </citation>
    <scope>NUCLEOTIDE SEQUENCE [LARGE SCALE GENOMIC DNA]</scope>
    <source>
        <strain evidence="8 9">PX-1-G2-E2</strain>
    </source>
</reference>
<feature type="transmembrane region" description="Helical" evidence="6">
    <location>
        <begin position="101"/>
        <end position="121"/>
    </location>
</feature>
<dbReference type="Pfam" id="PF00892">
    <property type="entry name" value="EamA"/>
    <property type="match status" value="2"/>
</dbReference>